<feature type="region of interest" description="Disordered" evidence="1">
    <location>
        <begin position="159"/>
        <end position="187"/>
    </location>
</feature>
<evidence type="ECO:0000313" key="3">
    <source>
        <dbReference type="Proteomes" id="UP000244932"/>
    </source>
</evidence>
<protein>
    <recommendedName>
        <fullName evidence="4">DUF3618 domain-containing protein</fullName>
    </recommendedName>
</protein>
<evidence type="ECO:0000313" key="2">
    <source>
        <dbReference type="EMBL" id="SPF28960.1"/>
    </source>
</evidence>
<feature type="compositionally biased region" description="Basic and acidic residues" evidence="1">
    <location>
        <begin position="175"/>
        <end position="187"/>
    </location>
</feature>
<evidence type="ECO:0000256" key="1">
    <source>
        <dbReference type="SAM" id="MobiDB-lite"/>
    </source>
</evidence>
<name>A0A2R8AA39_9RHOB</name>
<dbReference type="RefSeq" id="WP_108781701.1">
    <property type="nucleotide sequence ID" value="NZ_OMKW01000002.1"/>
</dbReference>
<dbReference type="EMBL" id="OMKW01000002">
    <property type="protein sequence ID" value="SPF28960.1"/>
    <property type="molecule type" value="Genomic_DNA"/>
</dbReference>
<feature type="region of interest" description="Disordered" evidence="1">
    <location>
        <begin position="83"/>
        <end position="110"/>
    </location>
</feature>
<proteinExistence type="predicted"/>
<accession>A0A2R8AA39</accession>
<gene>
    <name evidence="2" type="ORF">POI8812_01263</name>
</gene>
<feature type="compositionally biased region" description="Basic and acidic residues" evidence="1">
    <location>
        <begin position="159"/>
        <end position="168"/>
    </location>
</feature>
<keyword evidence="3" id="KW-1185">Reference proteome</keyword>
<dbReference type="AlphaFoldDB" id="A0A2R8AA39"/>
<reference evidence="2 3" key="1">
    <citation type="submission" date="2018-03" db="EMBL/GenBank/DDBJ databases">
        <authorList>
            <person name="Keele B.F."/>
        </authorList>
    </citation>
    <scope>NUCLEOTIDE SEQUENCE [LARGE SCALE GENOMIC DNA]</scope>
    <source>
        <strain evidence="2 3">CeCT 8812</strain>
    </source>
</reference>
<evidence type="ECO:0008006" key="4">
    <source>
        <dbReference type="Google" id="ProtNLM"/>
    </source>
</evidence>
<dbReference type="Proteomes" id="UP000244932">
    <property type="component" value="Unassembled WGS sequence"/>
</dbReference>
<sequence length="187" mass="19914">MAYAETEQENLERDADSKRAALKSKVMELKSSVRPSSFPGVPEAGDVARAAGDVARKGGEVARENGLGLAALAAGAAFFAVKATSKPSPRRPANIATGETTSRDRDHAQSLTNRIRRQPLAAAAIAVAGGALLGAMLPRTRAEDELVGPYRDRMRDDAMDKMREKRDQVASAAREGLETAKADLQEK</sequence>
<organism evidence="2 3">
    <name type="scientific">Pontivivens insulae</name>
    <dbReference type="NCBI Taxonomy" id="1639689"/>
    <lineage>
        <taxon>Bacteria</taxon>
        <taxon>Pseudomonadati</taxon>
        <taxon>Pseudomonadota</taxon>
        <taxon>Alphaproteobacteria</taxon>
        <taxon>Rhodobacterales</taxon>
        <taxon>Paracoccaceae</taxon>
        <taxon>Pontivivens</taxon>
    </lineage>
</organism>